<reference evidence="1" key="1">
    <citation type="submission" date="2016-10" db="EMBL/GenBank/DDBJ databases">
        <authorList>
            <person name="de Groot N.N."/>
        </authorList>
    </citation>
    <scope>NUCLEOTIDE SEQUENCE</scope>
</reference>
<evidence type="ECO:0000313" key="1">
    <source>
        <dbReference type="EMBL" id="SHO81614.1"/>
    </source>
</evidence>
<dbReference type="AlphaFoldDB" id="A0A1W1EL93"/>
<proteinExistence type="predicted"/>
<name>A0A1W1EL93_9ZZZZ</name>
<sequence>MKELVEILSKHNIICKKINKIDLKELNSRKKIDLYLGVTIKKFYCIVIYINRKSRVVTKDTKDYIELHHRLEEYNSSKILKKYIIIKSPICSKAEERLKDCGWRVIN</sequence>
<gene>
    <name evidence="1" type="ORF">MNB_SV-15-161</name>
</gene>
<organism evidence="1">
    <name type="scientific">hydrothermal vent metagenome</name>
    <dbReference type="NCBI Taxonomy" id="652676"/>
    <lineage>
        <taxon>unclassified sequences</taxon>
        <taxon>metagenomes</taxon>
        <taxon>ecological metagenomes</taxon>
    </lineage>
</organism>
<accession>A0A1W1EL93</accession>
<protein>
    <submittedName>
        <fullName evidence="1">Uncharacterized protein</fullName>
    </submittedName>
</protein>
<dbReference type="EMBL" id="FRYL01000044">
    <property type="protein sequence ID" value="SHO81614.1"/>
    <property type="molecule type" value="Genomic_DNA"/>
</dbReference>